<reference evidence="2 3" key="1">
    <citation type="submission" date="2018-10" db="EMBL/GenBank/DDBJ databases">
        <title>Pseudomonas zhaodongensis NEAU-ST5-21(T) genome.</title>
        <authorList>
            <person name="Peng J."/>
            <person name="Liu Z.-P."/>
        </authorList>
    </citation>
    <scope>NUCLEOTIDE SEQUENCE [LARGE SCALE GENOMIC DNA]</scope>
    <source>
        <strain evidence="2 3">NEAU-ST5-21</strain>
    </source>
</reference>
<dbReference type="EMBL" id="RFFM01000002">
    <property type="protein sequence ID" value="RMH90329.1"/>
    <property type="molecule type" value="Genomic_DNA"/>
</dbReference>
<name>A0A3M2HSH5_9GAMM</name>
<organism evidence="2 3">
    <name type="scientific">Stutzerimonas zhaodongensis</name>
    <dbReference type="NCBI Taxonomy" id="1176257"/>
    <lineage>
        <taxon>Bacteria</taxon>
        <taxon>Pseudomonadati</taxon>
        <taxon>Pseudomonadota</taxon>
        <taxon>Gammaproteobacteria</taxon>
        <taxon>Pseudomonadales</taxon>
        <taxon>Pseudomonadaceae</taxon>
        <taxon>Stutzerimonas</taxon>
    </lineage>
</organism>
<sequence length="101" mass="10933">MRSVFLEVRLSLSIDFPGLASVAFMLNSMALLIALCGSWLLLATRWRRQLAGPTGQLAESQVGMGRSRGGAAIQPIDKFFYAFGSGSLVLAWLLSSLTRLV</sequence>
<feature type="transmembrane region" description="Helical" evidence="1">
    <location>
        <begin position="20"/>
        <end position="42"/>
    </location>
</feature>
<evidence type="ECO:0000313" key="2">
    <source>
        <dbReference type="EMBL" id="RMH90329.1"/>
    </source>
</evidence>
<protein>
    <submittedName>
        <fullName evidence="2">Uncharacterized protein</fullName>
    </submittedName>
</protein>
<dbReference type="Proteomes" id="UP000269774">
    <property type="component" value="Unassembled WGS sequence"/>
</dbReference>
<proteinExistence type="predicted"/>
<keyword evidence="1" id="KW-0472">Membrane</keyword>
<comment type="caution">
    <text evidence="2">The sequence shown here is derived from an EMBL/GenBank/DDBJ whole genome shotgun (WGS) entry which is preliminary data.</text>
</comment>
<evidence type="ECO:0000313" key="3">
    <source>
        <dbReference type="Proteomes" id="UP000269774"/>
    </source>
</evidence>
<accession>A0A3M2HSH5</accession>
<keyword evidence="1" id="KW-0812">Transmembrane</keyword>
<keyword evidence="3" id="KW-1185">Reference proteome</keyword>
<feature type="transmembrane region" description="Helical" evidence="1">
    <location>
        <begin position="79"/>
        <end position="98"/>
    </location>
</feature>
<evidence type="ECO:0000256" key="1">
    <source>
        <dbReference type="SAM" id="Phobius"/>
    </source>
</evidence>
<dbReference type="OrthoDB" id="7033032at2"/>
<dbReference type="AlphaFoldDB" id="A0A3M2HSH5"/>
<gene>
    <name evidence="2" type="ORF">EA797_12585</name>
</gene>
<keyword evidence="1" id="KW-1133">Transmembrane helix</keyword>